<evidence type="ECO:0000313" key="2">
    <source>
        <dbReference type="Proteomes" id="UP000183974"/>
    </source>
</evidence>
<name>A0A1M6ZT33_9RHOB</name>
<sequence>MRHTEEMVLTKIRRLSRRELRLWVRQGWVRPAVGEAGPVFDELDIARLRLLCDLRKGMALPTTAMPVVLNLIDQLYQTRRDLRTLLRALDDQPEDVRSTLAARLRLSDTNDAAEDSD</sequence>
<reference evidence="1 2" key="1">
    <citation type="submission" date="2016-11" db="EMBL/GenBank/DDBJ databases">
        <authorList>
            <person name="Jaros S."/>
            <person name="Januszkiewicz K."/>
            <person name="Wedrychowicz H."/>
        </authorList>
    </citation>
    <scope>NUCLEOTIDE SEQUENCE [LARGE SCALE GENOMIC DNA]</scope>
    <source>
        <strain evidence="1 2">DSM 29589</strain>
    </source>
</reference>
<dbReference type="OrthoDB" id="9800876at2"/>
<dbReference type="STRING" id="337701.SAMN05444398_10251"/>
<dbReference type="EMBL" id="FRBR01000002">
    <property type="protein sequence ID" value="SHL33641.1"/>
    <property type="molecule type" value="Genomic_DNA"/>
</dbReference>
<dbReference type="AlphaFoldDB" id="A0A1M6ZT33"/>
<proteinExistence type="predicted"/>
<organism evidence="1 2">
    <name type="scientific">Roseovarius pacificus</name>
    <dbReference type="NCBI Taxonomy" id="337701"/>
    <lineage>
        <taxon>Bacteria</taxon>
        <taxon>Pseudomonadati</taxon>
        <taxon>Pseudomonadota</taxon>
        <taxon>Alphaproteobacteria</taxon>
        <taxon>Rhodobacterales</taxon>
        <taxon>Roseobacteraceae</taxon>
        <taxon>Roseovarius</taxon>
    </lineage>
</organism>
<protein>
    <submittedName>
        <fullName evidence="1">Chaperone modulatory protein CbpM</fullName>
    </submittedName>
</protein>
<dbReference type="GO" id="GO:0003677">
    <property type="term" value="F:DNA binding"/>
    <property type="evidence" value="ECO:0007669"/>
    <property type="project" value="InterPro"/>
</dbReference>
<dbReference type="GO" id="GO:0006355">
    <property type="term" value="P:regulation of DNA-templated transcription"/>
    <property type="evidence" value="ECO:0007669"/>
    <property type="project" value="InterPro"/>
</dbReference>
<dbReference type="RefSeq" id="WP_073033776.1">
    <property type="nucleotide sequence ID" value="NZ_BMLR01000002.1"/>
</dbReference>
<keyword evidence="2" id="KW-1185">Reference proteome</keyword>
<dbReference type="SUPFAM" id="SSF46955">
    <property type="entry name" value="Putative DNA-binding domain"/>
    <property type="match status" value="1"/>
</dbReference>
<evidence type="ECO:0000313" key="1">
    <source>
        <dbReference type="EMBL" id="SHL33641.1"/>
    </source>
</evidence>
<dbReference type="InterPro" id="IPR009061">
    <property type="entry name" value="DNA-bd_dom_put_sf"/>
</dbReference>
<dbReference type="Gene3D" id="1.10.1660.10">
    <property type="match status" value="1"/>
</dbReference>
<dbReference type="Proteomes" id="UP000183974">
    <property type="component" value="Unassembled WGS sequence"/>
</dbReference>
<gene>
    <name evidence="1" type="ORF">SAMN05444398_10251</name>
</gene>
<accession>A0A1M6ZT33</accession>